<keyword evidence="2" id="KW-1185">Reference proteome</keyword>
<accession>A0ACB0IE47</accession>
<protein>
    <submittedName>
        <fullName evidence="1">Uncharacterized protein</fullName>
    </submittedName>
</protein>
<evidence type="ECO:0000313" key="2">
    <source>
        <dbReference type="Proteomes" id="UP001177021"/>
    </source>
</evidence>
<sequence>MYKLLVYINDQSLYYFSNTTLTSFGNIYTMKNQLLFLYIFFSFLILQITSQKHACDKGSPKTSNFPFCNTSLSYESRAKDLVSRLTLQEKSQQLVNPSTGISRLGVPAYEWWSEALHGVSNVGPGTRFDKRVPGATSFPAVILSAASFNESLWYKMGQVVSNEARAMYNVDLAGLTFWSPNVNVFRDPRWGRGQETPGEDPLVVSRYAVNYVRGLQEVDDEASVKGDRLKVSSCCKHYTAYDLDNWKGVDRFHFDAKVTKQDLEDTYQPPFKSCVLEGHVSSVMCSYNRVNGIPTCADPDLLQGVVRGQWGLDGYIVSDCDSVEVYYNAIHYTKTPEDAVALALKAGLNMNCGDFLRKYTVNAVNLKKVDVSIVDQALVYNYIVLMRLGFFDNPKSLPFANLGPSDVCTKENQQLALEAAKQGIVLLENNKGTLPLSKTKIKNLAVIGPNANATTVMISNYAGIPCRYSSPLQGLQKYISSVTYARGCSDVKCGNQNLFAAAVKAAASADAVVLVVGLDQSIEAEGLDRVNLTLPGFQEKLVKDVAAATKGTLILVIMAAGPIDISFTKSVRNIGGILWVGYPGQDGGNAIAQVIFGDYNPGGRSPFTWYPQSYVDQVPMTDMNMRANSSRNFPGRTYRFYNGKSLYEFGYGLSYSTFSTHIASAPSTIMIQNNITISKPLDIFLDDQAIDISTITSCLNLTFSLVIGVKNNGPFDGSHVVLVFWKPPSSEVVSGVPIKQLIGFERVHVKVRMTEFVKVKIDICKLLSNVDSDGKRKLVIGKHTILIGSSSEKQVRHHIDITNGEEFMSE</sequence>
<name>A0ACB0IE47_TRIPR</name>
<dbReference type="EMBL" id="CASHSV030000001">
    <property type="protein sequence ID" value="CAJ2630424.1"/>
    <property type="molecule type" value="Genomic_DNA"/>
</dbReference>
<reference evidence="1" key="1">
    <citation type="submission" date="2023-10" db="EMBL/GenBank/DDBJ databases">
        <authorList>
            <person name="Rodriguez Cubillos JULIANA M."/>
            <person name="De Vega J."/>
        </authorList>
    </citation>
    <scope>NUCLEOTIDE SEQUENCE</scope>
</reference>
<dbReference type="Proteomes" id="UP001177021">
    <property type="component" value="Unassembled WGS sequence"/>
</dbReference>
<organism evidence="1 2">
    <name type="scientific">Trifolium pratense</name>
    <name type="common">Red clover</name>
    <dbReference type="NCBI Taxonomy" id="57577"/>
    <lineage>
        <taxon>Eukaryota</taxon>
        <taxon>Viridiplantae</taxon>
        <taxon>Streptophyta</taxon>
        <taxon>Embryophyta</taxon>
        <taxon>Tracheophyta</taxon>
        <taxon>Spermatophyta</taxon>
        <taxon>Magnoliopsida</taxon>
        <taxon>eudicotyledons</taxon>
        <taxon>Gunneridae</taxon>
        <taxon>Pentapetalae</taxon>
        <taxon>rosids</taxon>
        <taxon>fabids</taxon>
        <taxon>Fabales</taxon>
        <taxon>Fabaceae</taxon>
        <taxon>Papilionoideae</taxon>
        <taxon>50 kb inversion clade</taxon>
        <taxon>NPAAA clade</taxon>
        <taxon>Hologalegina</taxon>
        <taxon>IRL clade</taxon>
        <taxon>Trifolieae</taxon>
        <taxon>Trifolium</taxon>
    </lineage>
</organism>
<evidence type="ECO:0000313" key="1">
    <source>
        <dbReference type="EMBL" id="CAJ2630424.1"/>
    </source>
</evidence>
<gene>
    <name evidence="1" type="ORF">MILVUS5_LOCUS2212</name>
</gene>
<comment type="caution">
    <text evidence="1">The sequence shown here is derived from an EMBL/GenBank/DDBJ whole genome shotgun (WGS) entry which is preliminary data.</text>
</comment>
<proteinExistence type="predicted"/>